<keyword evidence="1" id="KW-1185">Reference proteome</keyword>
<proteinExistence type="predicted"/>
<evidence type="ECO:0000313" key="1">
    <source>
        <dbReference type="Proteomes" id="UP001165740"/>
    </source>
</evidence>
<dbReference type="GeneID" id="106073631"/>
<dbReference type="SUPFAM" id="SSF50494">
    <property type="entry name" value="Trypsin-like serine proteases"/>
    <property type="match status" value="1"/>
</dbReference>
<dbReference type="RefSeq" id="XP_055865813.1">
    <property type="nucleotide sequence ID" value="XM_056009838.1"/>
</dbReference>
<accession>A0A9W2YST1</accession>
<dbReference type="AlphaFoldDB" id="A0A9W2YST1"/>
<organism evidence="1 2">
    <name type="scientific">Biomphalaria glabrata</name>
    <name type="common">Bloodfluke planorb</name>
    <name type="synonym">Freshwater snail</name>
    <dbReference type="NCBI Taxonomy" id="6526"/>
    <lineage>
        <taxon>Eukaryota</taxon>
        <taxon>Metazoa</taxon>
        <taxon>Spiralia</taxon>
        <taxon>Lophotrochozoa</taxon>
        <taxon>Mollusca</taxon>
        <taxon>Gastropoda</taxon>
        <taxon>Heterobranchia</taxon>
        <taxon>Euthyneura</taxon>
        <taxon>Panpulmonata</taxon>
        <taxon>Hygrophila</taxon>
        <taxon>Lymnaeoidea</taxon>
        <taxon>Planorbidae</taxon>
        <taxon>Biomphalaria</taxon>
    </lineage>
</organism>
<dbReference type="Proteomes" id="UP001165740">
    <property type="component" value="Chromosome 14"/>
</dbReference>
<name>A0A9W2YST1_BIOGL</name>
<dbReference type="OrthoDB" id="10071765at2759"/>
<reference evidence="2" key="1">
    <citation type="submission" date="2025-08" db="UniProtKB">
        <authorList>
            <consortium name="RefSeq"/>
        </authorList>
    </citation>
    <scope>IDENTIFICATION</scope>
</reference>
<dbReference type="InterPro" id="IPR009003">
    <property type="entry name" value="Peptidase_S1_PA"/>
</dbReference>
<evidence type="ECO:0000313" key="2">
    <source>
        <dbReference type="RefSeq" id="XP_055865813.1"/>
    </source>
</evidence>
<sequence>MKRLLPELTKELYTDKESMMPTDKGTKMRGTKGRLNYEVTYRNKEAQENSASSCTKNPGHEGFIFAENFSIESLPESFRTPKMYELCRCLINLTCMIEVFATSKNRSASDNFKDQLGARIGSGSVYIPLKYTHKGGHCPCPECKDPKNAGREFYEVYVTTAHHVVFDNYEARRTYVKLHFDSEDITNSTVTLPGYRIVNYNAEADRTILSCITHDIRIVEKIQKLRDSAKEFEEYFCSHPLETNPSYNLTVIVGHPHRWPKTISFGSCIQVQSINSDESNKGTVWTEYKYNAPTCPGSSGALVWIYGKKRVGYRDSDITTHTHCGSEDGMNKSGLGLEFKTP</sequence>
<protein>
    <submittedName>
        <fullName evidence="2">Uncharacterized protein LOC106073631 isoform X1</fullName>
    </submittedName>
</protein>
<gene>
    <name evidence="2" type="primary">LOC106073631</name>
</gene>